<feature type="compositionally biased region" description="Basic and acidic residues" evidence="2">
    <location>
        <begin position="1"/>
        <end position="14"/>
    </location>
</feature>
<evidence type="ECO:0000256" key="2">
    <source>
        <dbReference type="SAM" id="MobiDB-lite"/>
    </source>
</evidence>
<comment type="caution">
    <text evidence="3">The sequence shown here is derived from an EMBL/GenBank/DDBJ whole genome shotgun (WGS) entry which is preliminary data.</text>
</comment>
<gene>
    <name evidence="3" type="ORF">KHLLAP_LOCUS2071</name>
</gene>
<dbReference type="AlphaFoldDB" id="A0AAI8YEG3"/>
<dbReference type="EMBL" id="CAUWAG010000003">
    <property type="protein sequence ID" value="CAJ2501603.1"/>
    <property type="molecule type" value="Genomic_DNA"/>
</dbReference>
<reference evidence="3" key="1">
    <citation type="submission" date="2023-10" db="EMBL/GenBank/DDBJ databases">
        <authorList>
            <person name="Hackl T."/>
        </authorList>
    </citation>
    <scope>NUCLEOTIDE SEQUENCE</scope>
</reference>
<feature type="region of interest" description="Disordered" evidence="2">
    <location>
        <begin position="1"/>
        <end position="159"/>
    </location>
</feature>
<feature type="repeat" description="ANK" evidence="1">
    <location>
        <begin position="358"/>
        <end position="390"/>
    </location>
</feature>
<feature type="compositionally biased region" description="Basic and acidic residues" evidence="2">
    <location>
        <begin position="132"/>
        <end position="159"/>
    </location>
</feature>
<keyword evidence="1" id="KW-0040">ANK repeat</keyword>
<evidence type="ECO:0000313" key="4">
    <source>
        <dbReference type="Proteomes" id="UP001295740"/>
    </source>
</evidence>
<feature type="region of interest" description="Disordered" evidence="2">
    <location>
        <begin position="235"/>
        <end position="284"/>
    </location>
</feature>
<dbReference type="Proteomes" id="UP001295740">
    <property type="component" value="Unassembled WGS sequence"/>
</dbReference>
<feature type="compositionally biased region" description="Basic residues" evidence="2">
    <location>
        <begin position="96"/>
        <end position="110"/>
    </location>
</feature>
<name>A0AAI8YEG3_9PEZI</name>
<feature type="compositionally biased region" description="Basic residues" evidence="2">
    <location>
        <begin position="50"/>
        <end position="65"/>
    </location>
</feature>
<dbReference type="PROSITE" id="PS50297">
    <property type="entry name" value="ANK_REP_REGION"/>
    <property type="match status" value="1"/>
</dbReference>
<dbReference type="Pfam" id="PF00023">
    <property type="entry name" value="Ank"/>
    <property type="match status" value="1"/>
</dbReference>
<evidence type="ECO:0000313" key="3">
    <source>
        <dbReference type="EMBL" id="CAJ2501603.1"/>
    </source>
</evidence>
<proteinExistence type="predicted"/>
<dbReference type="InterPro" id="IPR002110">
    <property type="entry name" value="Ankyrin_rpt"/>
</dbReference>
<keyword evidence="4" id="KW-1185">Reference proteome</keyword>
<accession>A0AAI8YEG3</accession>
<organism evidence="3 4">
    <name type="scientific">Anthostomella pinea</name>
    <dbReference type="NCBI Taxonomy" id="933095"/>
    <lineage>
        <taxon>Eukaryota</taxon>
        <taxon>Fungi</taxon>
        <taxon>Dikarya</taxon>
        <taxon>Ascomycota</taxon>
        <taxon>Pezizomycotina</taxon>
        <taxon>Sordariomycetes</taxon>
        <taxon>Xylariomycetidae</taxon>
        <taxon>Xylariales</taxon>
        <taxon>Xylariaceae</taxon>
        <taxon>Anthostomella</taxon>
    </lineage>
</organism>
<dbReference type="PROSITE" id="PS50088">
    <property type="entry name" value="ANK_REPEAT"/>
    <property type="match status" value="1"/>
</dbReference>
<protein>
    <submittedName>
        <fullName evidence="3">Uu.00g044560.m01.CDS01</fullName>
    </submittedName>
</protein>
<dbReference type="SMART" id="SM00248">
    <property type="entry name" value="ANK"/>
    <property type="match status" value="1"/>
</dbReference>
<sequence>MVTTIGKRELRRLGVGESESDDGDRKRRRTNDKASSSKKPPVPSYDKGSSSKKKPAKKPAVKKQAAKSPSEDSSSGDLTLDYSISEESSSEEQPVKKKPAKKPPPKKPPQKKPSPPPISSDSSDEADGPGTPHDRASADREERRLELEEESRRFDLLNAQRSREYDARYDADEEISRSLPGLTLGEQIAWHHNLRPQRLRERHEIMRADWRSIHYDVHRERREYRRTIRRTYGRRWYDPDSDTSENESPPPPAPGYASPVLPPAGPDDPPAPEPPLPPTLDPGYQNLDIEAFRLEALRILNDPTRDLGEQRPAIEIAIEADDVTPAQIRRIIRGYREAGVPGSIDGIWPGVAGGPERRRPPPLHVAAIHGRGDIVEALLQEGVDIDIQYAYPLNGPARVVPQIVFRQWDLEAELGRPVVVNADAIRAQIDALETGILALVRFGSQCILESFITPYGHVLRANYLFWPVSVALAPETRISPRYNI</sequence>
<dbReference type="InterPro" id="IPR036770">
    <property type="entry name" value="Ankyrin_rpt-contain_sf"/>
</dbReference>
<dbReference type="SUPFAM" id="SSF48403">
    <property type="entry name" value="Ankyrin repeat"/>
    <property type="match status" value="1"/>
</dbReference>
<feature type="compositionally biased region" description="Pro residues" evidence="2">
    <location>
        <begin position="248"/>
        <end position="280"/>
    </location>
</feature>
<evidence type="ECO:0000256" key="1">
    <source>
        <dbReference type="PROSITE-ProRule" id="PRU00023"/>
    </source>
</evidence>